<dbReference type="NCBIfam" id="TIGR02852">
    <property type="entry name" value="spore_dpaB"/>
    <property type="match status" value="1"/>
</dbReference>
<dbReference type="SUPFAM" id="SSF52507">
    <property type="entry name" value="Homo-oligomeric flavin-containing Cys decarboxylases, HFCD"/>
    <property type="match status" value="1"/>
</dbReference>
<dbReference type="Proteomes" id="UP001298681">
    <property type="component" value="Unassembled WGS sequence"/>
</dbReference>
<dbReference type="Gene3D" id="3.40.50.1950">
    <property type="entry name" value="Flavin prenyltransferase-like"/>
    <property type="match status" value="1"/>
</dbReference>
<evidence type="ECO:0000313" key="2">
    <source>
        <dbReference type="EMBL" id="MCG4610829.1"/>
    </source>
</evidence>
<dbReference type="Pfam" id="PF02441">
    <property type="entry name" value="Flavoprotein"/>
    <property type="match status" value="1"/>
</dbReference>
<dbReference type="NCBIfam" id="NF006161">
    <property type="entry name" value="PRK08305.1"/>
    <property type="match status" value="1"/>
</dbReference>
<dbReference type="PIRSF" id="PIRSF001390">
    <property type="entry name" value="Dipicolinate_synth_subunit_B"/>
    <property type="match status" value="1"/>
</dbReference>
<reference evidence="2 3" key="1">
    <citation type="submission" date="2022-01" db="EMBL/GenBank/DDBJ databases">
        <title>Collection of gut derived symbiotic bacterial strains cultured from healthy donors.</title>
        <authorList>
            <person name="Lin H."/>
            <person name="Kohout C."/>
            <person name="Waligurski E."/>
            <person name="Pamer E.G."/>
        </authorList>
    </citation>
    <scope>NUCLEOTIDE SEQUENCE [LARGE SCALE GENOMIC DNA]</scope>
    <source>
        <strain evidence="2 3">DFI.7.58</strain>
    </source>
</reference>
<evidence type="ECO:0000259" key="1">
    <source>
        <dbReference type="Pfam" id="PF02441"/>
    </source>
</evidence>
<feature type="domain" description="Flavoprotein" evidence="1">
    <location>
        <begin position="7"/>
        <end position="165"/>
    </location>
</feature>
<accession>A0ABS9MK43</accession>
<organism evidence="2 3">
    <name type="scientific">Anaeromassilibacillus senegalensis</name>
    <dbReference type="NCBI Taxonomy" id="1673717"/>
    <lineage>
        <taxon>Bacteria</taxon>
        <taxon>Bacillati</taxon>
        <taxon>Bacillota</taxon>
        <taxon>Clostridia</taxon>
        <taxon>Eubacteriales</taxon>
        <taxon>Acutalibacteraceae</taxon>
        <taxon>Anaeromassilibacillus</taxon>
    </lineage>
</organism>
<dbReference type="InterPro" id="IPR003382">
    <property type="entry name" value="Flavoprotein"/>
</dbReference>
<keyword evidence="3" id="KW-1185">Reference proteome</keyword>
<proteinExistence type="predicted"/>
<protein>
    <submittedName>
        <fullName evidence="2">Dipicolinate synthase subunit B</fullName>
    </submittedName>
</protein>
<name>A0ABS9MK43_9FIRM</name>
<gene>
    <name evidence="2" type="ORF">L0P57_07765</name>
</gene>
<evidence type="ECO:0000313" key="3">
    <source>
        <dbReference type="Proteomes" id="UP001298681"/>
    </source>
</evidence>
<sequence length="190" mass="20482">MNDLTFGYALCGSFCTFSKSLKQMRALAEQGYQLLPVMSYNAAKTDTRFGKASDFLQELREISGRDVIQTIVGAEPIGPKKMVDLMIVAPCTGNTLAKLANGITDTPVTMAVKSNLRIGRPVLLALATNDALAASAQNIGKLLNTKNVYFVPFAQDDPEKKPYSLVADFEKLLPAALAALEGRQLQPILG</sequence>
<dbReference type="InterPro" id="IPR014214">
    <property type="entry name" value="Dipicolinic_acid_synth_B"/>
</dbReference>
<comment type="caution">
    <text evidence="2">The sequence shown here is derived from an EMBL/GenBank/DDBJ whole genome shotgun (WGS) entry which is preliminary data.</text>
</comment>
<dbReference type="InterPro" id="IPR036551">
    <property type="entry name" value="Flavin_trans-like"/>
</dbReference>
<dbReference type="EMBL" id="JAKNHQ010000009">
    <property type="protein sequence ID" value="MCG4610829.1"/>
    <property type="molecule type" value="Genomic_DNA"/>
</dbReference>
<dbReference type="RefSeq" id="WP_087231861.1">
    <property type="nucleotide sequence ID" value="NZ_JAKNHQ010000009.1"/>
</dbReference>